<keyword evidence="3 7" id="KW-0547">Nucleotide-binding</keyword>
<gene>
    <name evidence="7" type="primary">aroK</name>
    <name evidence="8" type="ORF">GCM10023313_30350</name>
</gene>
<dbReference type="InterPro" id="IPR000623">
    <property type="entry name" value="Shikimate_kinase/TSH1"/>
</dbReference>
<name>A0ABP9G353_9SPHI</name>
<evidence type="ECO:0000256" key="2">
    <source>
        <dbReference type="ARBA" id="ARBA00022679"/>
    </source>
</evidence>
<proteinExistence type="inferred from homology"/>
<organism evidence="8 9">
    <name type="scientific">Mucilaginibacter defluvii</name>
    <dbReference type="NCBI Taxonomy" id="1196019"/>
    <lineage>
        <taxon>Bacteria</taxon>
        <taxon>Pseudomonadati</taxon>
        <taxon>Bacteroidota</taxon>
        <taxon>Sphingobacteriia</taxon>
        <taxon>Sphingobacteriales</taxon>
        <taxon>Sphingobacteriaceae</taxon>
        <taxon>Mucilaginibacter</taxon>
    </lineage>
</organism>
<comment type="caution">
    <text evidence="7">Lacks conserved residue(s) required for the propagation of feature annotation.</text>
</comment>
<evidence type="ECO:0000256" key="3">
    <source>
        <dbReference type="ARBA" id="ARBA00022741"/>
    </source>
</evidence>
<protein>
    <recommendedName>
        <fullName evidence="7">Shikimate kinase</fullName>
        <shortName evidence="7">SK</shortName>
        <ecNumber evidence="7">2.7.1.71</ecNumber>
    </recommendedName>
</protein>
<dbReference type="PANTHER" id="PTHR21087">
    <property type="entry name" value="SHIKIMATE KINASE"/>
    <property type="match status" value="1"/>
</dbReference>
<comment type="function">
    <text evidence="7">Catalyzes the specific phosphorylation of the 3-hydroxyl group of shikimic acid using ATP as a cosubstrate.</text>
</comment>
<evidence type="ECO:0000256" key="6">
    <source>
        <dbReference type="ARBA" id="ARBA00023141"/>
    </source>
</evidence>
<keyword evidence="9" id="KW-1185">Reference proteome</keyword>
<keyword evidence="7" id="KW-0479">Metal-binding</keyword>
<keyword evidence="4 7" id="KW-0418">Kinase</keyword>
<dbReference type="Gene3D" id="3.40.50.300">
    <property type="entry name" value="P-loop containing nucleotide triphosphate hydrolases"/>
    <property type="match status" value="1"/>
</dbReference>
<evidence type="ECO:0000256" key="5">
    <source>
        <dbReference type="ARBA" id="ARBA00022840"/>
    </source>
</evidence>
<dbReference type="InterPro" id="IPR027417">
    <property type="entry name" value="P-loop_NTPase"/>
</dbReference>
<dbReference type="Pfam" id="PF01202">
    <property type="entry name" value="SKI"/>
    <property type="match status" value="1"/>
</dbReference>
<evidence type="ECO:0000256" key="7">
    <source>
        <dbReference type="HAMAP-Rule" id="MF_00109"/>
    </source>
</evidence>
<feature type="binding site" evidence="7">
    <location>
        <begin position="23"/>
        <end position="28"/>
    </location>
    <ligand>
        <name>ATP</name>
        <dbReference type="ChEBI" id="CHEBI:30616"/>
    </ligand>
</feature>
<dbReference type="PANTHER" id="PTHR21087:SF16">
    <property type="entry name" value="SHIKIMATE KINASE 1, CHLOROPLASTIC"/>
    <property type="match status" value="1"/>
</dbReference>
<keyword evidence="7" id="KW-0963">Cytoplasm</keyword>
<comment type="subcellular location">
    <subcellularLocation>
        <location evidence="7">Cytoplasm</location>
    </subcellularLocation>
</comment>
<comment type="cofactor">
    <cofactor evidence="7">
        <name>Mg(2+)</name>
        <dbReference type="ChEBI" id="CHEBI:18420"/>
    </cofactor>
    <text evidence="7">Binds 1 Mg(2+) ion per subunit.</text>
</comment>
<feature type="binding site" evidence="7">
    <location>
        <position position="45"/>
    </location>
    <ligand>
        <name>substrate</name>
    </ligand>
</feature>
<dbReference type="GO" id="GO:0016301">
    <property type="term" value="F:kinase activity"/>
    <property type="evidence" value="ECO:0007669"/>
    <property type="project" value="UniProtKB-KW"/>
</dbReference>
<sequence>MSQSTTDNIAYNPHRIFFTGFMGCGKTTWGRKLAAHLGYDFIDLDHALEEKAGMRIAEYFSSFGEDAFRKLESAMLKEIDYPEKVIVSTGGGLPCFFDNMDWMNAHGKTLYVKLSPKTLADRLENSKTVRPVLQGKKGDELVEFITGKLAEREGFYMQAQYIIEGISLSVETLEAALYK</sequence>
<dbReference type="HAMAP" id="MF_00109">
    <property type="entry name" value="Shikimate_kinase"/>
    <property type="match status" value="1"/>
</dbReference>
<dbReference type="EMBL" id="BAABJI010000002">
    <property type="protein sequence ID" value="GAA4923941.1"/>
    <property type="molecule type" value="Genomic_DNA"/>
</dbReference>
<keyword evidence="2 7" id="KW-0808">Transferase</keyword>
<evidence type="ECO:0000256" key="4">
    <source>
        <dbReference type="ARBA" id="ARBA00022777"/>
    </source>
</evidence>
<accession>A0ABP9G353</accession>
<comment type="subunit">
    <text evidence="7">Monomer.</text>
</comment>
<dbReference type="NCBIfam" id="NF010555">
    <property type="entry name" value="PRK13949.1"/>
    <property type="match status" value="1"/>
</dbReference>
<dbReference type="Proteomes" id="UP001501436">
    <property type="component" value="Unassembled WGS sequence"/>
</dbReference>
<reference evidence="9" key="1">
    <citation type="journal article" date="2019" name="Int. J. Syst. Evol. Microbiol.">
        <title>The Global Catalogue of Microorganisms (GCM) 10K type strain sequencing project: providing services to taxonomists for standard genome sequencing and annotation.</title>
        <authorList>
            <consortium name="The Broad Institute Genomics Platform"/>
            <consortium name="The Broad Institute Genome Sequencing Center for Infectious Disease"/>
            <person name="Wu L."/>
            <person name="Ma J."/>
        </authorList>
    </citation>
    <scope>NUCLEOTIDE SEQUENCE [LARGE SCALE GENOMIC DNA]</scope>
    <source>
        <strain evidence="9">JCM 18283</strain>
    </source>
</reference>
<evidence type="ECO:0000313" key="9">
    <source>
        <dbReference type="Proteomes" id="UP001501436"/>
    </source>
</evidence>
<dbReference type="PRINTS" id="PR01100">
    <property type="entry name" value="SHIKIMTKNASE"/>
</dbReference>
<feature type="binding site" evidence="7">
    <location>
        <position position="27"/>
    </location>
    <ligand>
        <name>Mg(2+)</name>
        <dbReference type="ChEBI" id="CHEBI:18420"/>
    </ligand>
</feature>
<dbReference type="CDD" id="cd00464">
    <property type="entry name" value="SK"/>
    <property type="match status" value="1"/>
</dbReference>
<evidence type="ECO:0000313" key="8">
    <source>
        <dbReference type="EMBL" id="GAA4923941.1"/>
    </source>
</evidence>
<feature type="binding site" evidence="7">
    <location>
        <position position="69"/>
    </location>
    <ligand>
        <name>substrate</name>
    </ligand>
</feature>
<comment type="caution">
    <text evidence="8">The sequence shown here is derived from an EMBL/GenBank/DDBJ whole genome shotgun (WGS) entry which is preliminary data.</text>
</comment>
<feature type="binding site" evidence="7">
    <location>
        <position position="152"/>
    </location>
    <ligand>
        <name>substrate</name>
    </ligand>
</feature>
<dbReference type="RefSeq" id="WP_345332133.1">
    <property type="nucleotide sequence ID" value="NZ_BAABJI010000002.1"/>
</dbReference>
<dbReference type="InterPro" id="IPR031322">
    <property type="entry name" value="Shikimate/glucono_kinase"/>
</dbReference>
<comment type="similarity">
    <text evidence="7">Belongs to the shikimate kinase family.</text>
</comment>
<keyword evidence="7" id="KW-0460">Magnesium</keyword>
<feature type="binding site" evidence="7">
    <location>
        <position position="130"/>
    </location>
    <ligand>
        <name>ATP</name>
        <dbReference type="ChEBI" id="CHEBI:30616"/>
    </ligand>
</feature>
<keyword evidence="6 7" id="KW-0057">Aromatic amino acid biosynthesis</keyword>
<keyword evidence="5 7" id="KW-0067">ATP-binding</keyword>
<keyword evidence="1 7" id="KW-0028">Amino-acid biosynthesis</keyword>
<comment type="pathway">
    <text evidence="7">Metabolic intermediate biosynthesis; chorismate biosynthesis; chorismate from D-erythrose 4-phosphate and phosphoenolpyruvate: step 5/7.</text>
</comment>
<dbReference type="EC" id="2.7.1.71" evidence="7"/>
<feature type="binding site" evidence="7">
    <location>
        <position position="91"/>
    </location>
    <ligand>
        <name>substrate</name>
    </ligand>
</feature>
<evidence type="ECO:0000256" key="1">
    <source>
        <dbReference type="ARBA" id="ARBA00022605"/>
    </source>
</evidence>
<comment type="catalytic activity">
    <reaction evidence="7">
        <text>shikimate + ATP = 3-phosphoshikimate + ADP + H(+)</text>
        <dbReference type="Rhea" id="RHEA:13121"/>
        <dbReference type="ChEBI" id="CHEBI:15378"/>
        <dbReference type="ChEBI" id="CHEBI:30616"/>
        <dbReference type="ChEBI" id="CHEBI:36208"/>
        <dbReference type="ChEBI" id="CHEBI:145989"/>
        <dbReference type="ChEBI" id="CHEBI:456216"/>
        <dbReference type="EC" id="2.7.1.71"/>
    </reaction>
</comment>
<dbReference type="SUPFAM" id="SSF52540">
    <property type="entry name" value="P-loop containing nucleoside triphosphate hydrolases"/>
    <property type="match status" value="1"/>
</dbReference>